<accession>A0ABT8AKA0</accession>
<dbReference type="RefSeq" id="WP_238291195.1">
    <property type="nucleotide sequence ID" value="NZ_BPQS01000033.1"/>
</dbReference>
<sequence>MSKRTLRTLRAFLWIAALVLCCFSAAMLVEANRPGAGGDQRLVGDPAVTGSIAQMRWCGAAPWCR</sequence>
<keyword evidence="1" id="KW-0732">Signal</keyword>
<evidence type="ECO:0000313" key="2">
    <source>
        <dbReference type="EMBL" id="MDN3570240.1"/>
    </source>
</evidence>
<dbReference type="EMBL" id="JAUFPT010000016">
    <property type="protein sequence ID" value="MDN3570240.1"/>
    <property type="molecule type" value="Genomic_DNA"/>
</dbReference>
<gene>
    <name evidence="2" type="ORF">QWZ18_06330</name>
</gene>
<protein>
    <submittedName>
        <fullName evidence="2">Uncharacterized protein</fullName>
    </submittedName>
</protein>
<keyword evidence="3" id="KW-1185">Reference proteome</keyword>
<dbReference type="Proteomes" id="UP001244297">
    <property type="component" value="Unassembled WGS sequence"/>
</dbReference>
<reference evidence="3" key="1">
    <citation type="journal article" date="2019" name="Int. J. Syst. Evol. Microbiol.">
        <title>The Global Catalogue of Microorganisms (GCM) 10K type strain sequencing project: providing services to taxonomists for standard genome sequencing and annotation.</title>
        <authorList>
            <consortium name="The Broad Institute Genomics Platform"/>
            <consortium name="The Broad Institute Genome Sequencing Center for Infectious Disease"/>
            <person name="Wu L."/>
            <person name="Ma J."/>
        </authorList>
    </citation>
    <scope>NUCLEOTIDE SEQUENCE [LARGE SCALE GENOMIC DNA]</scope>
    <source>
        <strain evidence="3">CECT 7806</strain>
    </source>
</reference>
<feature type="chain" id="PRO_5045762078" evidence="1">
    <location>
        <begin position="32"/>
        <end position="65"/>
    </location>
</feature>
<organism evidence="2 3">
    <name type="scientific">Methylobacterium longum</name>
    <dbReference type="NCBI Taxonomy" id="767694"/>
    <lineage>
        <taxon>Bacteria</taxon>
        <taxon>Pseudomonadati</taxon>
        <taxon>Pseudomonadota</taxon>
        <taxon>Alphaproteobacteria</taxon>
        <taxon>Hyphomicrobiales</taxon>
        <taxon>Methylobacteriaceae</taxon>
        <taxon>Methylobacterium</taxon>
    </lineage>
</organism>
<evidence type="ECO:0000313" key="3">
    <source>
        <dbReference type="Proteomes" id="UP001244297"/>
    </source>
</evidence>
<evidence type="ECO:0000256" key="1">
    <source>
        <dbReference type="SAM" id="SignalP"/>
    </source>
</evidence>
<proteinExistence type="predicted"/>
<feature type="signal peptide" evidence="1">
    <location>
        <begin position="1"/>
        <end position="31"/>
    </location>
</feature>
<name>A0ABT8AKA0_9HYPH</name>
<comment type="caution">
    <text evidence="2">The sequence shown here is derived from an EMBL/GenBank/DDBJ whole genome shotgun (WGS) entry which is preliminary data.</text>
</comment>